<accession>W8C3N7</accession>
<dbReference type="GO" id="GO:0005737">
    <property type="term" value="C:cytoplasm"/>
    <property type="evidence" value="ECO:0007669"/>
    <property type="project" value="TreeGrafter"/>
</dbReference>
<feature type="compositionally biased region" description="Polar residues" evidence="7">
    <location>
        <begin position="626"/>
        <end position="662"/>
    </location>
</feature>
<comment type="similarity">
    <text evidence="2">Belongs to the protein-tyrosine phosphatase family. Non-receptor class myotubularin subfamily.</text>
</comment>
<feature type="binding site" evidence="5">
    <location>
        <begin position="250"/>
        <end position="256"/>
    </location>
    <ligand>
        <name>substrate</name>
    </ligand>
</feature>
<dbReference type="GO" id="GO:0052629">
    <property type="term" value="F:phosphatidylinositol-3,5-bisphosphate 3-phosphatase activity"/>
    <property type="evidence" value="ECO:0007669"/>
    <property type="project" value="TreeGrafter"/>
</dbReference>
<feature type="compositionally biased region" description="Basic and acidic residues" evidence="7">
    <location>
        <begin position="540"/>
        <end position="549"/>
    </location>
</feature>
<evidence type="ECO:0000256" key="6">
    <source>
        <dbReference type="SAM" id="Coils"/>
    </source>
</evidence>
<dbReference type="PROSITE" id="PS51339">
    <property type="entry name" value="PPASE_MYOTUBULARIN"/>
    <property type="match status" value="1"/>
</dbReference>
<feature type="region of interest" description="Disordered" evidence="7">
    <location>
        <begin position="622"/>
        <end position="810"/>
    </location>
</feature>
<feature type="compositionally biased region" description="Low complexity" evidence="7">
    <location>
        <begin position="733"/>
        <end position="742"/>
    </location>
</feature>
<reference evidence="10" key="2">
    <citation type="journal article" date="2014" name="BMC Genomics">
        <title>A genomic perspective to assessing quality of mass-reared SIT flies used in Mediterranean fruit fly (Ceratitis capitata) eradication in California.</title>
        <authorList>
            <person name="Calla B."/>
            <person name="Hall B."/>
            <person name="Hou S."/>
            <person name="Geib S.M."/>
        </authorList>
    </citation>
    <scope>NUCLEOTIDE SEQUENCE</scope>
</reference>
<feature type="compositionally biased region" description="Basic and acidic residues" evidence="7">
    <location>
        <begin position="702"/>
        <end position="713"/>
    </location>
</feature>
<dbReference type="EMBL" id="GAMC01005994">
    <property type="protein sequence ID" value="JAC00562.1"/>
    <property type="molecule type" value="mRNA"/>
</dbReference>
<sequence>MREVVRLGFDLNGAWRISKANEEFKLCPTYPKKILVPGCITDDTLQIVANYRASRRLPSVVWRHKRNGAIIARCSQPEVGWLGWRSESDEQFLKALADACAFDRGEQMRRLMQTARSAVPAMFLPPDTQPTNADVESHEEVSLDEVRKVLIVDARSYTSAIGNRARGGGCECIEYYPFAEIQFMCLGNIHVIRKSFHALRTLCAAPPTDANWLGLLEKTNWLQHLSGLFAATTTVLQAIEKKGCPVVVHCSDGWDRTPQIVATAQLCLDPYYRTVEGFRILVEREWLSFGHKFAKRCGHGPESDDLNERSPIFIQWLDLVHQLHIQFPCSFEFNRAYLIKLAQHLHSCLFGTFLGNSYKYRLENSIFERTFSVWPFLSGPMYRNPLYLPSRDAVLWPKYNVRDLHLWTEVYMGSLGNQNYNDLINGSSEIEEQSNDLASVMSNVPVRSFSDPNVVAQQLQTEATNSANSSEREDSPDNAAGAIPKIQERNSHQNNRAMAADELQSLNERKELHENLTNAEDTHRQDNSQFSTNGNAKNGTNEKKSKNSEGDNNLYDFHTCASAQGSDTASNTNDQQNTLTSNENRSITPPGKEANARNDFITPEKLSTAADKEELGLSSPYVLLKSENQSPSTSGNNATRKNMSNSGVNNSILQKMNGTNGTSNCSKFLSKSSSNGSVSSTSSSLNNRNNSNSNSSLATTDRSCDNKSENKDEVDSEVDGAVGISNTQRHSNDSMNDSIIISPTHRKLEISPSGRCEAISNSGSSVPATPTDSVDKASTSSNGDNSRQRGTVAATSASDTQRCGRPRLEK</sequence>
<feature type="compositionally biased region" description="Low complexity" evidence="7">
    <location>
        <begin position="663"/>
        <end position="696"/>
    </location>
</feature>
<feature type="coiled-coil region" evidence="6">
    <location>
        <begin position="489"/>
        <end position="516"/>
    </location>
</feature>
<feature type="compositionally biased region" description="Polar residues" evidence="7">
    <location>
        <begin position="759"/>
        <end position="801"/>
    </location>
</feature>
<dbReference type="GO" id="GO:0012505">
    <property type="term" value="C:endomembrane system"/>
    <property type="evidence" value="ECO:0007669"/>
    <property type="project" value="UniProtKB-SubCell"/>
</dbReference>
<dbReference type="InterPro" id="IPR030564">
    <property type="entry name" value="Myotubularin"/>
</dbReference>
<evidence type="ECO:0000256" key="7">
    <source>
        <dbReference type="SAM" id="MobiDB-lite"/>
    </source>
</evidence>
<evidence type="ECO:0000256" key="2">
    <source>
        <dbReference type="ARBA" id="ARBA00007471"/>
    </source>
</evidence>
<dbReference type="PROSITE" id="PS50056">
    <property type="entry name" value="TYR_PHOSPHATASE_2"/>
    <property type="match status" value="1"/>
</dbReference>
<dbReference type="GO" id="GO:0019903">
    <property type="term" value="F:protein phosphatase binding"/>
    <property type="evidence" value="ECO:0007669"/>
    <property type="project" value="TreeGrafter"/>
</dbReference>
<dbReference type="GO" id="GO:0046856">
    <property type="term" value="P:phosphatidylinositol dephosphorylation"/>
    <property type="evidence" value="ECO:0007669"/>
    <property type="project" value="TreeGrafter"/>
</dbReference>
<dbReference type="PANTHER" id="PTHR10807:SF75">
    <property type="entry name" value="PHOSPHATIDYLINOSITOL-3-PHOSPHATE PHOSPHATASE"/>
    <property type="match status" value="1"/>
</dbReference>
<feature type="domain" description="Myotubularin phosphatase" evidence="9">
    <location>
        <begin position="1"/>
        <end position="411"/>
    </location>
</feature>
<dbReference type="InterPro" id="IPR003595">
    <property type="entry name" value="Tyr_Pase_cat"/>
</dbReference>
<comment type="subcellular location">
    <subcellularLocation>
        <location evidence="1">Endomembrane system</location>
        <topology evidence="1">Peripheral membrane protein</topology>
    </subcellularLocation>
</comment>
<feature type="active site" description="Phosphocysteine intermediate" evidence="4">
    <location>
        <position position="250"/>
    </location>
</feature>
<evidence type="ECO:0000256" key="3">
    <source>
        <dbReference type="ARBA" id="ARBA00023098"/>
    </source>
</evidence>
<feature type="compositionally biased region" description="Polar residues" evidence="7">
    <location>
        <begin position="561"/>
        <end position="587"/>
    </location>
</feature>
<evidence type="ECO:0000256" key="5">
    <source>
        <dbReference type="PIRSR" id="PIRSR630564-2"/>
    </source>
</evidence>
<dbReference type="EMBL" id="GAMC01005996">
    <property type="protein sequence ID" value="JAC00560.1"/>
    <property type="molecule type" value="mRNA"/>
</dbReference>
<dbReference type="Pfam" id="PF06602">
    <property type="entry name" value="Myotub-related"/>
    <property type="match status" value="1"/>
</dbReference>
<organism evidence="10">
    <name type="scientific">Ceratitis capitata</name>
    <name type="common">Mediterranean fruit fly</name>
    <name type="synonym">Tephritis capitata</name>
    <dbReference type="NCBI Taxonomy" id="7213"/>
    <lineage>
        <taxon>Eukaryota</taxon>
        <taxon>Metazoa</taxon>
        <taxon>Ecdysozoa</taxon>
        <taxon>Arthropoda</taxon>
        <taxon>Hexapoda</taxon>
        <taxon>Insecta</taxon>
        <taxon>Pterygota</taxon>
        <taxon>Neoptera</taxon>
        <taxon>Endopterygota</taxon>
        <taxon>Diptera</taxon>
        <taxon>Brachycera</taxon>
        <taxon>Muscomorpha</taxon>
        <taxon>Tephritoidea</taxon>
        <taxon>Tephritidae</taxon>
        <taxon>Ceratitis</taxon>
        <taxon>Ceratitis</taxon>
    </lineage>
</organism>
<evidence type="ECO:0000256" key="4">
    <source>
        <dbReference type="PIRSR" id="PIRSR630564-1"/>
    </source>
</evidence>
<feature type="region of interest" description="Disordered" evidence="7">
    <location>
        <begin position="461"/>
        <end position="480"/>
    </location>
</feature>
<feature type="binding site" evidence="5">
    <location>
        <begin position="188"/>
        <end position="189"/>
    </location>
    <ligand>
        <name>substrate</name>
    </ligand>
</feature>
<dbReference type="GO" id="GO:0010506">
    <property type="term" value="P:regulation of autophagy"/>
    <property type="evidence" value="ECO:0007669"/>
    <property type="project" value="TreeGrafter"/>
</dbReference>
<evidence type="ECO:0000259" key="9">
    <source>
        <dbReference type="PROSITE" id="PS51339"/>
    </source>
</evidence>
<dbReference type="InterPro" id="IPR000387">
    <property type="entry name" value="Tyr_Pase_dom"/>
</dbReference>
<dbReference type="CDD" id="cd14533">
    <property type="entry name" value="PTP-MTMR3-like"/>
    <property type="match status" value="1"/>
</dbReference>
<keyword evidence="3" id="KW-0443">Lipid metabolism</keyword>
<feature type="region of interest" description="Disordered" evidence="7">
    <location>
        <begin position="518"/>
        <end position="599"/>
    </location>
</feature>
<dbReference type="SUPFAM" id="SSF52799">
    <property type="entry name" value="(Phosphotyrosine protein) phosphatases II"/>
    <property type="match status" value="1"/>
</dbReference>
<keyword evidence="6" id="KW-0175">Coiled coil</keyword>
<dbReference type="GO" id="GO:0004438">
    <property type="term" value="F:phosphatidylinositol-3-phosphate phosphatase activity"/>
    <property type="evidence" value="ECO:0007669"/>
    <property type="project" value="TreeGrafter"/>
</dbReference>
<dbReference type="OrthoDB" id="271628at2759"/>
<dbReference type="PANTHER" id="PTHR10807">
    <property type="entry name" value="MYOTUBULARIN-RELATED"/>
    <property type="match status" value="1"/>
</dbReference>
<dbReference type="SMART" id="SM00404">
    <property type="entry name" value="PTPc_motif"/>
    <property type="match status" value="1"/>
</dbReference>
<dbReference type="InterPro" id="IPR010569">
    <property type="entry name" value="Myotubularin-like_Pase_dom"/>
</dbReference>
<dbReference type="GO" id="GO:0016020">
    <property type="term" value="C:membrane"/>
    <property type="evidence" value="ECO:0007669"/>
    <property type="project" value="TreeGrafter"/>
</dbReference>
<feature type="domain" description="Tyrosine specific protein phosphatases" evidence="8">
    <location>
        <begin position="226"/>
        <end position="262"/>
    </location>
</feature>
<name>W8C3N7_CERCA</name>
<dbReference type="PROSITE" id="PS00383">
    <property type="entry name" value="TYR_PHOSPHATASE_1"/>
    <property type="match status" value="1"/>
</dbReference>
<dbReference type="AlphaFoldDB" id="W8C3N7"/>
<reference evidence="10" key="1">
    <citation type="submission" date="2013-07" db="EMBL/GenBank/DDBJ databases">
        <authorList>
            <person name="Geib S."/>
        </authorList>
    </citation>
    <scope>NUCLEOTIDE SEQUENCE</scope>
</reference>
<feature type="compositionally biased region" description="Polar residues" evidence="7">
    <location>
        <begin position="527"/>
        <end position="539"/>
    </location>
</feature>
<protein>
    <submittedName>
        <fullName evidence="10">Myotubularin-related protein 3</fullName>
    </submittedName>
</protein>
<dbReference type="InterPro" id="IPR029021">
    <property type="entry name" value="Prot-tyrosine_phosphatase-like"/>
</dbReference>
<evidence type="ECO:0000259" key="8">
    <source>
        <dbReference type="PROSITE" id="PS50056"/>
    </source>
</evidence>
<dbReference type="InterPro" id="IPR016130">
    <property type="entry name" value="Tyr_Pase_AS"/>
</dbReference>
<evidence type="ECO:0000313" key="10">
    <source>
        <dbReference type="EMBL" id="JAC00562.1"/>
    </source>
</evidence>
<gene>
    <name evidence="10" type="primary">MTMR3</name>
</gene>
<evidence type="ECO:0000256" key="1">
    <source>
        <dbReference type="ARBA" id="ARBA00004184"/>
    </source>
</evidence>
<proteinExistence type="evidence at transcript level"/>